<feature type="domain" description="Yip1" evidence="6">
    <location>
        <begin position="55"/>
        <end position="229"/>
    </location>
</feature>
<evidence type="ECO:0000259" key="6">
    <source>
        <dbReference type="Pfam" id="PF04893"/>
    </source>
</evidence>
<dbReference type="Proteomes" id="UP000326170">
    <property type="component" value="Plasmid unnamed1"/>
</dbReference>
<keyword evidence="7" id="KW-0614">Plasmid</keyword>
<evidence type="ECO:0000256" key="3">
    <source>
        <dbReference type="ARBA" id="ARBA00022989"/>
    </source>
</evidence>
<evidence type="ECO:0000256" key="2">
    <source>
        <dbReference type="ARBA" id="ARBA00022692"/>
    </source>
</evidence>
<dbReference type="EMBL" id="CP045489">
    <property type="protein sequence ID" value="QFU84510.1"/>
    <property type="molecule type" value="Genomic_DNA"/>
</dbReference>
<proteinExistence type="predicted"/>
<reference evidence="7 8" key="1">
    <citation type="journal article" date="2007" name="Int. J. Syst. Evol. Microbiol.">
        <title>Natronorubrum sulfidifaciens sp. nov., an extremely haloalkaliphilic archaeon isolated from Aiding salt lake in Xin-Jiang, China.</title>
        <authorList>
            <person name="Cui H.L."/>
            <person name="Tohty D."/>
            <person name="Liu H.C."/>
            <person name="Liu S.J."/>
            <person name="Oren A."/>
            <person name="Zhou P.J."/>
        </authorList>
    </citation>
    <scope>NUCLEOTIDE SEQUENCE [LARGE SCALE GENOMIC DNA]</scope>
    <source>
        <strain evidence="7 8">7-3</strain>
        <plasmid evidence="7">unnamed1</plasmid>
    </source>
</reference>
<evidence type="ECO:0000313" key="7">
    <source>
        <dbReference type="EMBL" id="QFU84510.1"/>
    </source>
</evidence>
<dbReference type="Pfam" id="PF04893">
    <property type="entry name" value="Yip1"/>
    <property type="match status" value="1"/>
</dbReference>
<comment type="subcellular location">
    <subcellularLocation>
        <location evidence="1">Membrane</location>
        <topology evidence="1">Multi-pass membrane protein</topology>
    </subcellularLocation>
</comment>
<evidence type="ECO:0000313" key="8">
    <source>
        <dbReference type="Proteomes" id="UP000326170"/>
    </source>
</evidence>
<evidence type="ECO:0000256" key="1">
    <source>
        <dbReference type="ARBA" id="ARBA00004141"/>
    </source>
</evidence>
<feature type="transmembrane region" description="Helical" evidence="5">
    <location>
        <begin position="24"/>
        <end position="46"/>
    </location>
</feature>
<dbReference type="InterPro" id="IPR006977">
    <property type="entry name" value="Yip1_dom"/>
</dbReference>
<dbReference type="GO" id="GO:0016020">
    <property type="term" value="C:membrane"/>
    <property type="evidence" value="ECO:0007669"/>
    <property type="project" value="UniProtKB-SubCell"/>
</dbReference>
<keyword evidence="2 5" id="KW-0812">Transmembrane</keyword>
<feature type="transmembrane region" description="Helical" evidence="5">
    <location>
        <begin position="137"/>
        <end position="160"/>
    </location>
</feature>
<feature type="transmembrane region" description="Helical" evidence="5">
    <location>
        <begin position="99"/>
        <end position="125"/>
    </location>
</feature>
<keyword evidence="8" id="KW-1185">Reference proteome</keyword>
<sequence>MQPFTPLFRPDRFFAERDFRTRRIIAVSLLLVFSHPIGVWGISWILQERIDGTVMVDNPNRPSESFCKAAPGSIETGCDAPAQVDRNVDTLLSEATGQVIGLVFLGILIVIVLAGCLLHAGSWLLDGEGGAATSFAVAIWGLVPILFNLLLGVGLLYMMIDPVTVTPDSNPTVWMDEFQADLKPLEQLKPLFTGITTLWSGIIWRFGLLHKRGLAPGEATGLAESVALVFWLLTLI</sequence>
<dbReference type="GeneID" id="42303047"/>
<dbReference type="KEGG" id="nas:GCU68_18485"/>
<organism evidence="7 8">
    <name type="scientific">Natronorubrum aibiense</name>
    <dbReference type="NCBI Taxonomy" id="348826"/>
    <lineage>
        <taxon>Archaea</taxon>
        <taxon>Methanobacteriati</taxon>
        <taxon>Methanobacteriota</taxon>
        <taxon>Stenosarchaea group</taxon>
        <taxon>Halobacteria</taxon>
        <taxon>Halobacteriales</taxon>
        <taxon>Natrialbaceae</taxon>
        <taxon>Natronorubrum</taxon>
    </lineage>
</organism>
<gene>
    <name evidence="7" type="ORF">GCU68_18485</name>
</gene>
<dbReference type="AlphaFoldDB" id="A0A5P9P9E9"/>
<protein>
    <recommendedName>
        <fullName evidence="6">Yip1 domain-containing protein</fullName>
    </recommendedName>
</protein>
<evidence type="ECO:0000256" key="5">
    <source>
        <dbReference type="SAM" id="Phobius"/>
    </source>
</evidence>
<dbReference type="RefSeq" id="WP_152944020.1">
    <property type="nucleotide sequence ID" value="NZ_CP045489.1"/>
</dbReference>
<name>A0A5P9P9E9_9EURY</name>
<evidence type="ECO:0000256" key="4">
    <source>
        <dbReference type="ARBA" id="ARBA00023136"/>
    </source>
</evidence>
<keyword evidence="3 5" id="KW-1133">Transmembrane helix</keyword>
<dbReference type="OrthoDB" id="116519at2157"/>
<keyword evidence="4 5" id="KW-0472">Membrane</keyword>
<geneLocation type="plasmid" evidence="7 8">
    <name>unnamed1</name>
</geneLocation>
<accession>A0A5P9P9E9</accession>